<dbReference type="AlphaFoldDB" id="A0A0E4C799"/>
<feature type="compositionally biased region" description="Low complexity" evidence="1">
    <location>
        <begin position="11"/>
        <end position="29"/>
    </location>
</feature>
<sequence>MPALDETVHKTTSPGVTPVVSTVPQTTVGAEDPSLADAGASNQPKRPLRRPGKVIPDRPQRVFYCLTLKNPLRKLCIKVVEWKYVINHLKVLMYELHVLSVMCAVDF</sequence>
<accession>A0A0E4C799</accession>
<dbReference type="EMBL" id="HACL01000340">
    <property type="protein sequence ID" value="CFW94634.1"/>
    <property type="molecule type" value="Transcribed_RNA"/>
</dbReference>
<organism evidence="2">
    <name type="scientific">Anopheles gambiae</name>
    <name type="common">African malaria mosquito</name>
    <dbReference type="NCBI Taxonomy" id="7165"/>
    <lineage>
        <taxon>Eukaryota</taxon>
        <taxon>Metazoa</taxon>
        <taxon>Ecdysozoa</taxon>
        <taxon>Arthropoda</taxon>
        <taxon>Hexapoda</taxon>
        <taxon>Insecta</taxon>
        <taxon>Pterygota</taxon>
        <taxon>Neoptera</taxon>
        <taxon>Endopterygota</taxon>
        <taxon>Diptera</taxon>
        <taxon>Nematocera</taxon>
        <taxon>Culicoidea</taxon>
        <taxon>Culicidae</taxon>
        <taxon>Anophelinae</taxon>
        <taxon>Anopheles</taxon>
    </lineage>
</organism>
<feature type="region of interest" description="Disordered" evidence="1">
    <location>
        <begin position="1"/>
        <end position="53"/>
    </location>
</feature>
<dbReference type="InParanoid" id="A0A0E4C799"/>
<name>A0A0E4C799_ANOGA</name>
<dbReference type="VEuPathDB" id="VectorBase:AGAMI1_010844"/>
<reference evidence="2" key="1">
    <citation type="submission" date="2015-03" db="EMBL/GenBank/DDBJ databases">
        <title>Long non-coding RNA discovery across the genus Anopheles reveals conserved secondary structures within and beyond the Gambiae complex.</title>
        <authorList>
            <person name="Jenkins A."/>
            <person name="Waterhouse R."/>
            <person name="Muskavitch M."/>
        </authorList>
    </citation>
    <scope>NUCLEOTIDE SEQUENCE</scope>
    <source>
        <tissue evidence="2">Whole body</tissue>
    </source>
</reference>
<evidence type="ECO:0000256" key="1">
    <source>
        <dbReference type="SAM" id="MobiDB-lite"/>
    </source>
</evidence>
<protein>
    <submittedName>
        <fullName evidence="2">Uncharacterized protein</fullName>
    </submittedName>
</protein>
<dbReference type="VEuPathDB" id="VectorBase:AGAP028574"/>
<proteinExistence type="predicted"/>
<evidence type="ECO:0000313" key="2">
    <source>
        <dbReference type="EMBL" id="CFW94634.1"/>
    </source>
</evidence>